<dbReference type="OrthoDB" id="3775861at2"/>
<keyword evidence="2" id="KW-0732">Signal</keyword>
<dbReference type="STRING" id="1005944.SAMN05192576_0282"/>
<feature type="domain" description="SGNH" evidence="3">
    <location>
        <begin position="88"/>
        <end position="328"/>
    </location>
</feature>
<feature type="region of interest" description="Disordered" evidence="1">
    <location>
        <begin position="32"/>
        <end position="83"/>
    </location>
</feature>
<evidence type="ECO:0000256" key="2">
    <source>
        <dbReference type="SAM" id="SignalP"/>
    </source>
</evidence>
<accession>A0A1H0LQD7</accession>
<feature type="chain" id="PRO_5011707611" description="SGNH domain-containing protein" evidence="2">
    <location>
        <begin position="29"/>
        <end position="336"/>
    </location>
</feature>
<gene>
    <name evidence="4" type="ORF">SAMN05192576_0282</name>
</gene>
<protein>
    <recommendedName>
        <fullName evidence="3">SGNH domain-containing protein</fullName>
    </recommendedName>
</protein>
<dbReference type="Proteomes" id="UP000199004">
    <property type="component" value="Unassembled WGS sequence"/>
</dbReference>
<feature type="compositionally biased region" description="Low complexity" evidence="1">
    <location>
        <begin position="46"/>
        <end position="59"/>
    </location>
</feature>
<keyword evidence="5" id="KW-1185">Reference proteome</keyword>
<organism evidence="4 5">
    <name type="scientific">Nocardioides szechwanensis</name>
    <dbReference type="NCBI Taxonomy" id="1005944"/>
    <lineage>
        <taxon>Bacteria</taxon>
        <taxon>Bacillati</taxon>
        <taxon>Actinomycetota</taxon>
        <taxon>Actinomycetes</taxon>
        <taxon>Propionibacteriales</taxon>
        <taxon>Nocardioidaceae</taxon>
        <taxon>Nocardioides</taxon>
    </lineage>
</organism>
<sequence length="336" mass="36272">MSSRLSRSSRLAHLLAVALAAVLVVALASCSSGGASDSDPKGAADPTTTPTSSSSSPTPATVPPTPSPTMTLPPVPPELDYPRLPQECASREEKIPQLPGACFLTAFVKSRPTVVLWGDSHAWQHIPVLRLAVDELPVNLVGFVMGSCPPMDLGLPLGEGTKCEQNATAALDYVLRLDREGRPLKVVLGAYWRFYLDVLATPGDYDEYEQQQAGFFEEFTPQAFRALGRAGIDTDVIAQTVSVPEPAPCAAPYVCKLPRADALREEAATDAWVRDAMRPLGGDARYIDPNGEICDDSWCYGRRDGIYTFFDQQHLTATRSRTLLPLFADVVADVLP</sequence>
<dbReference type="PROSITE" id="PS51257">
    <property type="entry name" value="PROKAR_LIPOPROTEIN"/>
    <property type="match status" value="1"/>
</dbReference>
<evidence type="ECO:0000259" key="3">
    <source>
        <dbReference type="Pfam" id="PF19040"/>
    </source>
</evidence>
<feature type="signal peptide" evidence="2">
    <location>
        <begin position="1"/>
        <end position="28"/>
    </location>
</feature>
<dbReference type="AlphaFoldDB" id="A0A1H0LQD7"/>
<dbReference type="Pfam" id="PF19040">
    <property type="entry name" value="SGNH"/>
    <property type="match status" value="1"/>
</dbReference>
<feature type="compositionally biased region" description="Pro residues" evidence="1">
    <location>
        <begin position="60"/>
        <end position="79"/>
    </location>
</feature>
<dbReference type="EMBL" id="FNIC01000013">
    <property type="protein sequence ID" value="SDO70241.1"/>
    <property type="molecule type" value="Genomic_DNA"/>
</dbReference>
<proteinExistence type="predicted"/>
<name>A0A1H0LQD7_9ACTN</name>
<evidence type="ECO:0000313" key="4">
    <source>
        <dbReference type="EMBL" id="SDO70241.1"/>
    </source>
</evidence>
<dbReference type="InterPro" id="IPR043968">
    <property type="entry name" value="SGNH"/>
</dbReference>
<dbReference type="RefSeq" id="WP_091027009.1">
    <property type="nucleotide sequence ID" value="NZ_BKAE01000021.1"/>
</dbReference>
<reference evidence="5" key="1">
    <citation type="submission" date="2016-10" db="EMBL/GenBank/DDBJ databases">
        <authorList>
            <person name="Varghese N."/>
            <person name="Submissions S."/>
        </authorList>
    </citation>
    <scope>NUCLEOTIDE SEQUENCE [LARGE SCALE GENOMIC DNA]</scope>
    <source>
        <strain evidence="5">CGMCC 1.11147</strain>
    </source>
</reference>
<evidence type="ECO:0000313" key="5">
    <source>
        <dbReference type="Proteomes" id="UP000199004"/>
    </source>
</evidence>
<evidence type="ECO:0000256" key="1">
    <source>
        <dbReference type="SAM" id="MobiDB-lite"/>
    </source>
</evidence>